<dbReference type="FunFam" id="2.60.40.10:FF:000028">
    <property type="entry name" value="Neuronal cell adhesion molecule"/>
    <property type="match status" value="3"/>
</dbReference>
<dbReference type="SUPFAM" id="SSF49265">
    <property type="entry name" value="Fibronectin type III"/>
    <property type="match status" value="6"/>
</dbReference>
<evidence type="ECO:0000256" key="4">
    <source>
        <dbReference type="SAM" id="SignalP"/>
    </source>
</evidence>
<dbReference type="InterPro" id="IPR029021">
    <property type="entry name" value="Prot-tyrosine_phosphatase-like"/>
</dbReference>
<dbReference type="PANTHER" id="PTHR46957:SF3">
    <property type="entry name" value="CYTOKINE RECEPTOR"/>
    <property type="match status" value="1"/>
</dbReference>
<keyword evidence="2" id="KW-0378">Hydrolase</keyword>
<keyword evidence="7" id="KW-1185">Reference proteome</keyword>
<feature type="domain" description="Fibronectin type-III" evidence="5">
    <location>
        <begin position="397"/>
        <end position="499"/>
    </location>
</feature>
<evidence type="ECO:0000259" key="5">
    <source>
        <dbReference type="PROSITE" id="PS50853"/>
    </source>
</evidence>
<dbReference type="Pfam" id="PF00102">
    <property type="entry name" value="Y_phosphatase"/>
    <property type="match status" value="1"/>
</dbReference>
<accession>B3S1D6</accession>
<feature type="signal peptide" evidence="4">
    <location>
        <begin position="1"/>
        <end position="27"/>
    </location>
</feature>
<dbReference type="KEGG" id="tad:TRIADDRAFT_64052"/>
<dbReference type="HOGENOM" id="CLU_246972_0_0_1"/>
<keyword evidence="2" id="KW-0904">Protein phosphatase</keyword>
<keyword evidence="3" id="KW-0472">Membrane</keyword>
<dbReference type="Gene3D" id="3.90.190.10">
    <property type="entry name" value="Protein tyrosine phosphatase superfamily"/>
    <property type="match status" value="1"/>
</dbReference>
<proteinExistence type="predicted"/>
<name>B3S1D6_TRIAD</name>
<feature type="domain" description="Fibronectin type-III" evidence="5">
    <location>
        <begin position="711"/>
        <end position="809"/>
    </location>
</feature>
<dbReference type="eggNOG" id="KOG3510">
    <property type="taxonomic scope" value="Eukaryota"/>
</dbReference>
<feature type="domain" description="Fibronectin type-III" evidence="5">
    <location>
        <begin position="814"/>
        <end position="908"/>
    </location>
</feature>
<dbReference type="CTD" id="6755432"/>
<keyword evidence="3" id="KW-1133">Transmembrane helix</keyword>
<dbReference type="OMA" id="TINTRYF"/>
<evidence type="ECO:0000313" key="6">
    <source>
        <dbReference type="EMBL" id="EDV22989.1"/>
    </source>
</evidence>
<dbReference type="Proteomes" id="UP000009022">
    <property type="component" value="Unassembled WGS sequence"/>
</dbReference>
<feature type="chain" id="PRO_5002797196" description="Fibronectin type-III domain-containing protein" evidence="4">
    <location>
        <begin position="28"/>
        <end position="1537"/>
    </location>
</feature>
<dbReference type="RefSeq" id="XP_002113899.1">
    <property type="nucleotide sequence ID" value="XM_002113863.1"/>
</dbReference>
<protein>
    <recommendedName>
        <fullName evidence="5">Fibronectin type-III domain-containing protein</fullName>
    </recommendedName>
</protein>
<dbReference type="InterPro" id="IPR013783">
    <property type="entry name" value="Ig-like_fold"/>
</dbReference>
<feature type="domain" description="Fibronectin type-III" evidence="5">
    <location>
        <begin position="96"/>
        <end position="187"/>
    </location>
</feature>
<dbReference type="InterPro" id="IPR003961">
    <property type="entry name" value="FN3_dom"/>
</dbReference>
<organism evidence="6 7">
    <name type="scientific">Trichoplax adhaerens</name>
    <name type="common">Trichoplax reptans</name>
    <dbReference type="NCBI Taxonomy" id="10228"/>
    <lineage>
        <taxon>Eukaryota</taxon>
        <taxon>Metazoa</taxon>
        <taxon>Placozoa</taxon>
        <taxon>Uniplacotomia</taxon>
        <taxon>Trichoplacea</taxon>
        <taxon>Trichoplacidae</taxon>
        <taxon>Trichoplax</taxon>
    </lineage>
</organism>
<dbReference type="InParanoid" id="B3S1D6"/>
<dbReference type="PhylomeDB" id="B3S1D6"/>
<dbReference type="OrthoDB" id="8907106at2759"/>
<keyword evidence="1" id="KW-0677">Repeat</keyword>
<dbReference type="CDD" id="cd00063">
    <property type="entry name" value="FN3"/>
    <property type="match status" value="9"/>
</dbReference>
<feature type="domain" description="Fibronectin type-III" evidence="5">
    <location>
        <begin position="504"/>
        <end position="595"/>
    </location>
</feature>
<dbReference type="Gene3D" id="2.60.40.10">
    <property type="entry name" value="Immunoglobulins"/>
    <property type="match status" value="10"/>
</dbReference>
<dbReference type="InterPro" id="IPR050713">
    <property type="entry name" value="RTP_Phos/Ushers"/>
</dbReference>
<gene>
    <name evidence="6" type="ORF">TRIADDRAFT_64052</name>
</gene>
<feature type="domain" description="Fibronectin type-III" evidence="5">
    <location>
        <begin position="192"/>
        <end position="286"/>
    </location>
</feature>
<reference evidence="6 7" key="1">
    <citation type="journal article" date="2008" name="Nature">
        <title>The Trichoplax genome and the nature of placozoans.</title>
        <authorList>
            <person name="Srivastava M."/>
            <person name="Begovic E."/>
            <person name="Chapman J."/>
            <person name="Putnam N.H."/>
            <person name="Hellsten U."/>
            <person name="Kawashima T."/>
            <person name="Kuo A."/>
            <person name="Mitros T."/>
            <person name="Salamov A."/>
            <person name="Carpenter M.L."/>
            <person name="Signorovitch A.Y."/>
            <person name="Moreno M.A."/>
            <person name="Kamm K."/>
            <person name="Grimwood J."/>
            <person name="Schmutz J."/>
            <person name="Shapiro H."/>
            <person name="Grigoriev I.V."/>
            <person name="Buss L.W."/>
            <person name="Schierwater B."/>
            <person name="Dellaporta S.L."/>
            <person name="Rokhsar D.S."/>
        </authorList>
    </citation>
    <scope>NUCLEOTIDE SEQUENCE [LARGE SCALE GENOMIC DNA]</scope>
    <source>
        <strain evidence="6 7">Grell-BS-1999</strain>
    </source>
</reference>
<feature type="transmembrane region" description="Helical" evidence="3">
    <location>
        <begin position="1014"/>
        <end position="1036"/>
    </location>
</feature>
<evidence type="ECO:0000256" key="1">
    <source>
        <dbReference type="ARBA" id="ARBA00022737"/>
    </source>
</evidence>
<dbReference type="EMBL" id="DS985247">
    <property type="protein sequence ID" value="EDV22989.1"/>
    <property type="molecule type" value="Genomic_DNA"/>
</dbReference>
<dbReference type="PANTHER" id="PTHR46957">
    <property type="entry name" value="CYTOKINE RECEPTOR"/>
    <property type="match status" value="1"/>
</dbReference>
<dbReference type="PROSITE" id="PS50853">
    <property type="entry name" value="FN3"/>
    <property type="match status" value="9"/>
</dbReference>
<dbReference type="Pfam" id="PF00041">
    <property type="entry name" value="fn3"/>
    <property type="match status" value="9"/>
</dbReference>
<dbReference type="STRING" id="10228.B3S1D6"/>
<dbReference type="SUPFAM" id="SSF52799">
    <property type="entry name" value="(Phosphotyrosine protein) phosphatases II"/>
    <property type="match status" value="2"/>
</dbReference>
<dbReference type="SMART" id="SM00060">
    <property type="entry name" value="FN3"/>
    <property type="match status" value="10"/>
</dbReference>
<feature type="domain" description="Fibronectin type-III" evidence="5">
    <location>
        <begin position="913"/>
        <end position="1004"/>
    </location>
</feature>
<keyword evidence="3" id="KW-0812">Transmembrane</keyword>
<feature type="domain" description="Fibronectin type-III" evidence="5">
    <location>
        <begin position="291"/>
        <end position="392"/>
    </location>
</feature>
<evidence type="ECO:0000256" key="2">
    <source>
        <dbReference type="ARBA" id="ARBA00022912"/>
    </source>
</evidence>
<keyword evidence="4" id="KW-0732">Signal</keyword>
<dbReference type="GeneID" id="6755432"/>
<dbReference type="GO" id="GO:0004725">
    <property type="term" value="F:protein tyrosine phosphatase activity"/>
    <property type="evidence" value="ECO:0007669"/>
    <property type="project" value="InterPro"/>
</dbReference>
<evidence type="ECO:0000256" key="3">
    <source>
        <dbReference type="SAM" id="Phobius"/>
    </source>
</evidence>
<feature type="domain" description="Fibronectin type-III" evidence="5">
    <location>
        <begin position="599"/>
        <end position="694"/>
    </location>
</feature>
<dbReference type="InterPro" id="IPR000242">
    <property type="entry name" value="PTP_cat"/>
</dbReference>
<dbReference type="InterPro" id="IPR036116">
    <property type="entry name" value="FN3_sf"/>
</dbReference>
<sequence length="1537" mass="173103">MSRNYCIPAYLVSTVLLLALAGISSTAQDFKGEFHGASCTGSLSVAVCIVSENFTTLTSLQPFTEYEVAIYANTDDGQNSKTVLRIKTNETTPSQPISNLNAYPINATSIRLTWDPPAQPNGVIAYRLYISNNNLSRFQACDTNQTFCNIVDLQEDHKYRISVTVYNIKYNLIHPTEIITSVKTPSAAPSAPPSYVRLNALGVDSIMVNWDLPPQIDRNGEIISVTVHYGISYSKNMISMTVPARQRSLKLTKLQTFTLYSFKATAETVNGSGPASPLQQILTDQDTPTASPHHPKVFDETNTTVMLAWQDPDLQQLRGILQGYYLHILDRDFNISRKVIVTKANSNISDGERRYKVQRLKPYSMYEFALQAYTSAGLGPIGRPGIGKLREGIPTGPPTNITVENIDNGRRSIFILWQPPLLENRNGFITKYCIIIAEEANHTLFYSDCITVDGNPTAKQTLLVTNLKPWTYYQIKICAATAIGNGNFSSLISHRTQQWAPFSPPRNITADAVSASEIKVNWQAPKLPNGIIAYKLIMYQSNEQAKQVYNGYKTTFSVKNLRPNRWYTFCVYAYNVGYNLLGPSSQNDSAKTLKDPPGSPVNLSVISETFDILTVSWLPPEFNQDIALATLYELFYRSTQSSTWSIINLNETRAVIPGLHAYTGYEVKVRAINPATNPSEGNFSKPRIKFTQQSGKFLHCFIRFYAAPSASPRHINATLTEPSSILVSWQELIRQERNGIIIEYLIKYSHTPNQSKEVQSHEIRVNRDVSEYTLQDLKYFTKYSIRLAASTSAGVGPFSQPINIQTNQSAPAASPKNVIIVVESSTSMTINWSPPPVDKQNGEIISYKVQYQAKGDELATKISVKGSDHSCNLHNLTINTRYFVQVAAATIIGTSQFSEVVEAKTNEDVPWSPPTKFSGSPIDHQSVNVSWLPPDKPNGQIIGYKLRYNEESLNEITYVNISNTISYQVKELKPSTSYYFSVAALTAVGEGIYTNPLRITTKRLIYPSPPMPAAVPPIIVIIIILSFLVVVTPILLNLNCTAKFLKKYSKSIANFIEEEVKTILSKDDSTSESLRLISSYGEKDATLTTKKYIQKIYEIVEKKKKESPSPPVVLGTYDIKKYAGSCRGILVEGHTCTRKVKSNKDLLPGVEERFSSNSDDEPSTYSYIAMECPNNQSAGQFLQCYMNHGSSVLVLLSEIDCFLAENLTKGWTTNSILKFDCVELVVNHCRDYCKYSEFKVTLRRDDGLEKTIDIYWYRDWQHYKIAPSDVMFRLNFIDKSWKDHIQRISKNNNPLYIVTSPGYLSDSLVYFVTTSVIEEIQTNDCVNIQKYMEKIHQEDFSIFLTKAISGLLQSNKINNYSLDAYHIQDLSGIHVVAATGVDEGPTDLLNLAWDGDYSVIITLCTLGCHHSKRKFKNFSEAVERENVHFTISKMTLTDYETNQKKAITHYHYLHWSQDDKAVDDQIYINYIEEIKRNIIKGGKNSYPKIIVFSRHTSHWNRIGVFLGLFYRSGLDNSANESDIRSDRFQVMHRFIEA</sequence>
<evidence type="ECO:0000313" key="7">
    <source>
        <dbReference type="Proteomes" id="UP000009022"/>
    </source>
</evidence>
<dbReference type="FunCoup" id="B3S1D6">
    <property type="interactions" value="389"/>
</dbReference>